<sequence length="249" mass="28285">MKQEKSLKIAIIGVDGSGKSSCFKGVLEELSKIRIAGIGDEVLISEQGNLIKPAINYLNIKSFLGKRAKTIQNRTLYKLAKFSELISRVKVHDEIETKYNPEIILTDGSPLINALGWGSFYHPDFYSEKQGKIIMKYISGTKIPLSQKVFYLKHLPEIFLVNKLGIKFQKPTVVFFLKVNPAKAIKRIQIRGDERQIHEKIEFLAGLQKAYELICNILSKTTRVYTINTDNKNLTEVINTIITKINENN</sequence>
<name>A0A1G1W904_9BACT</name>
<reference evidence="2 3" key="1">
    <citation type="journal article" date="2016" name="Nat. Commun.">
        <title>Thousands of microbial genomes shed light on interconnected biogeochemical processes in an aquifer system.</title>
        <authorList>
            <person name="Anantharaman K."/>
            <person name="Brown C.T."/>
            <person name="Hug L.A."/>
            <person name="Sharon I."/>
            <person name="Castelle C.J."/>
            <person name="Probst A.J."/>
            <person name="Thomas B.C."/>
            <person name="Singh A."/>
            <person name="Wilkins M.J."/>
            <person name="Karaoz U."/>
            <person name="Brodie E.L."/>
            <person name="Williams K.H."/>
            <person name="Hubbard S.S."/>
            <person name="Banfield J.F."/>
        </authorList>
    </citation>
    <scope>NUCLEOTIDE SEQUENCE [LARGE SCALE GENOMIC DNA]</scope>
</reference>
<dbReference type="AlphaFoldDB" id="A0A1G1W904"/>
<dbReference type="Proteomes" id="UP000178493">
    <property type="component" value="Unassembled WGS sequence"/>
</dbReference>
<protein>
    <recommendedName>
        <fullName evidence="1">Deoxynucleoside kinase domain-containing protein</fullName>
    </recommendedName>
</protein>
<gene>
    <name evidence="2" type="ORF">A2126_00510</name>
</gene>
<dbReference type="InterPro" id="IPR031314">
    <property type="entry name" value="DNK_dom"/>
</dbReference>
<accession>A0A1G1W904</accession>
<evidence type="ECO:0000313" key="2">
    <source>
        <dbReference type="EMBL" id="OGY23847.1"/>
    </source>
</evidence>
<evidence type="ECO:0000259" key="1">
    <source>
        <dbReference type="Pfam" id="PF01712"/>
    </source>
</evidence>
<dbReference type="InterPro" id="IPR027417">
    <property type="entry name" value="P-loop_NTPase"/>
</dbReference>
<proteinExistence type="predicted"/>
<evidence type="ECO:0000313" key="3">
    <source>
        <dbReference type="Proteomes" id="UP000178493"/>
    </source>
</evidence>
<comment type="caution">
    <text evidence="2">The sequence shown here is derived from an EMBL/GenBank/DDBJ whole genome shotgun (WGS) entry which is preliminary data.</text>
</comment>
<dbReference type="Pfam" id="PF01712">
    <property type="entry name" value="dNK"/>
    <property type="match status" value="1"/>
</dbReference>
<dbReference type="Gene3D" id="3.40.50.300">
    <property type="entry name" value="P-loop containing nucleotide triphosphate hydrolases"/>
    <property type="match status" value="1"/>
</dbReference>
<dbReference type="SUPFAM" id="SSF52540">
    <property type="entry name" value="P-loop containing nucleoside triphosphate hydrolases"/>
    <property type="match status" value="1"/>
</dbReference>
<feature type="domain" description="Deoxynucleoside kinase" evidence="1">
    <location>
        <begin position="164"/>
        <end position="247"/>
    </location>
</feature>
<organism evidence="2 3">
    <name type="scientific">Candidatus Woykebacteria bacterium GWB1_45_5</name>
    <dbReference type="NCBI Taxonomy" id="1802592"/>
    <lineage>
        <taxon>Bacteria</taxon>
        <taxon>Candidatus Woykeibacteriota</taxon>
    </lineage>
</organism>
<dbReference type="EMBL" id="MHCO01000027">
    <property type="protein sequence ID" value="OGY23847.1"/>
    <property type="molecule type" value="Genomic_DNA"/>
</dbReference>